<name>A0ABT9ZGA9_9BACI</name>
<organism evidence="1 2">
    <name type="scientific">Metabacillus malikii</name>
    <dbReference type="NCBI Taxonomy" id="1504265"/>
    <lineage>
        <taxon>Bacteria</taxon>
        <taxon>Bacillati</taxon>
        <taxon>Bacillota</taxon>
        <taxon>Bacilli</taxon>
        <taxon>Bacillales</taxon>
        <taxon>Bacillaceae</taxon>
        <taxon>Metabacillus</taxon>
    </lineage>
</organism>
<keyword evidence="2" id="KW-1185">Reference proteome</keyword>
<protein>
    <recommendedName>
        <fullName evidence="3">Integrase</fullName>
    </recommendedName>
</protein>
<gene>
    <name evidence="1" type="ORF">J2S19_001539</name>
</gene>
<dbReference type="EMBL" id="JAUSUD010000005">
    <property type="protein sequence ID" value="MDQ0230285.1"/>
    <property type="molecule type" value="Genomic_DNA"/>
</dbReference>
<comment type="caution">
    <text evidence="1">The sequence shown here is derived from an EMBL/GenBank/DDBJ whole genome shotgun (WGS) entry which is preliminary data.</text>
</comment>
<evidence type="ECO:0000313" key="2">
    <source>
        <dbReference type="Proteomes" id="UP001234495"/>
    </source>
</evidence>
<reference evidence="1 2" key="1">
    <citation type="submission" date="2023-07" db="EMBL/GenBank/DDBJ databases">
        <title>Genomic Encyclopedia of Type Strains, Phase IV (KMG-IV): sequencing the most valuable type-strain genomes for metagenomic binning, comparative biology and taxonomic classification.</title>
        <authorList>
            <person name="Goeker M."/>
        </authorList>
    </citation>
    <scope>NUCLEOTIDE SEQUENCE [LARGE SCALE GENOMIC DNA]</scope>
    <source>
        <strain evidence="1 2">DSM 29005</strain>
    </source>
</reference>
<evidence type="ECO:0008006" key="3">
    <source>
        <dbReference type="Google" id="ProtNLM"/>
    </source>
</evidence>
<proteinExistence type="predicted"/>
<sequence length="33" mass="4030">MAAIKNEMVKLKKVGYQERHIEKYYKDIITMQE</sequence>
<accession>A0ABT9ZGA9</accession>
<evidence type="ECO:0000313" key="1">
    <source>
        <dbReference type="EMBL" id="MDQ0230285.1"/>
    </source>
</evidence>
<dbReference type="Proteomes" id="UP001234495">
    <property type="component" value="Unassembled WGS sequence"/>
</dbReference>